<keyword evidence="6" id="KW-0808">Transferase</keyword>
<reference evidence="10 11" key="1">
    <citation type="submission" date="2019-07" db="EMBL/GenBank/DDBJ databases">
        <title>Annotation for the trematode Paragonimus westermani.</title>
        <authorList>
            <person name="Choi Y.-J."/>
        </authorList>
    </citation>
    <scope>NUCLEOTIDE SEQUENCE [LARGE SCALE GENOMIC DNA]</scope>
    <source>
        <strain evidence="10">180907_Pwestermani</strain>
    </source>
</reference>
<dbReference type="Gene3D" id="3.40.30.10">
    <property type="entry name" value="Glutaredoxin"/>
    <property type="match status" value="1"/>
</dbReference>
<dbReference type="InterPro" id="IPR040079">
    <property type="entry name" value="Glutathione_S-Trfase"/>
</dbReference>
<dbReference type="InterPro" id="IPR010987">
    <property type="entry name" value="Glutathione-S-Trfase_C-like"/>
</dbReference>
<dbReference type="CDD" id="cd03039">
    <property type="entry name" value="GST_N_Sigma_like"/>
    <property type="match status" value="1"/>
</dbReference>
<dbReference type="PROSITE" id="PS50405">
    <property type="entry name" value="GST_CTER"/>
    <property type="match status" value="1"/>
</dbReference>
<dbReference type="InterPro" id="IPR050213">
    <property type="entry name" value="GST_superfamily"/>
</dbReference>
<dbReference type="SUPFAM" id="SSF47616">
    <property type="entry name" value="GST C-terminal domain-like"/>
    <property type="match status" value="1"/>
</dbReference>
<evidence type="ECO:0000256" key="6">
    <source>
        <dbReference type="ARBA" id="ARBA00022679"/>
    </source>
</evidence>
<dbReference type="SFLD" id="SFLDG01205">
    <property type="entry name" value="AMPS.1"/>
    <property type="match status" value="1"/>
</dbReference>
<dbReference type="SFLD" id="SFLDG00363">
    <property type="entry name" value="AMPS_(cytGST):_Alpha-__Mu-__Pi"/>
    <property type="match status" value="1"/>
</dbReference>
<dbReference type="PANTHER" id="PTHR11571:SF224">
    <property type="entry name" value="HEMATOPOIETIC PROSTAGLANDIN D SYNTHASE"/>
    <property type="match status" value="1"/>
</dbReference>
<comment type="subunit">
    <text evidence="4">Homodimer.</text>
</comment>
<evidence type="ECO:0000256" key="4">
    <source>
        <dbReference type="ARBA" id="ARBA00011738"/>
    </source>
</evidence>
<evidence type="ECO:0000259" key="9">
    <source>
        <dbReference type="PROSITE" id="PS50405"/>
    </source>
</evidence>
<dbReference type="InterPro" id="IPR036282">
    <property type="entry name" value="Glutathione-S-Trfase_C_sf"/>
</dbReference>
<organism evidence="10 11">
    <name type="scientific">Paragonimus westermani</name>
    <dbReference type="NCBI Taxonomy" id="34504"/>
    <lineage>
        <taxon>Eukaryota</taxon>
        <taxon>Metazoa</taxon>
        <taxon>Spiralia</taxon>
        <taxon>Lophotrochozoa</taxon>
        <taxon>Platyhelminthes</taxon>
        <taxon>Trematoda</taxon>
        <taxon>Digenea</taxon>
        <taxon>Plagiorchiida</taxon>
        <taxon>Troglotremata</taxon>
        <taxon>Troglotrematidae</taxon>
        <taxon>Paragonimus</taxon>
    </lineage>
</organism>
<dbReference type="SFLD" id="SFLDS00019">
    <property type="entry name" value="Glutathione_Transferase_(cytos"/>
    <property type="match status" value="1"/>
</dbReference>
<feature type="domain" description="GST N-terminal" evidence="8">
    <location>
        <begin position="4"/>
        <end position="86"/>
    </location>
</feature>
<dbReference type="Pfam" id="PF02798">
    <property type="entry name" value="GST_N"/>
    <property type="match status" value="1"/>
</dbReference>
<comment type="function">
    <text evidence="1">GST isoenzymes appear to play a central role in the parasite detoxification system. Other functions are also suspected including a role in increasing the solubility of haematin in the parasite gut.</text>
</comment>
<dbReference type="PROSITE" id="PS50404">
    <property type="entry name" value="GST_NTER"/>
    <property type="match status" value="1"/>
</dbReference>
<gene>
    <name evidence="10" type="ORF">P879_00236</name>
</gene>
<sequence length="211" mass="24113">MSAPKYKLTYFNMRGLAERIRLVLHAAGLEFEDHRLERSDWPAVKPTIEGGKLPVLDVITCCGKTRQMNESMAIARWLARKYQMMGSNDDEYYEIERMISLCSDIDRDVAMIIHATEDAKPKLIEEFKEGNGPRLFGMMAKHLEASQHGLVTGNKATLADFCILCTIDQVESNVPGFLTDKFPIFRSHRERILKDNPKLAAYLENRPKTAY</sequence>
<dbReference type="Proteomes" id="UP000699462">
    <property type="component" value="Unassembled WGS sequence"/>
</dbReference>
<comment type="catalytic activity">
    <reaction evidence="7">
        <text>RX + glutathione = an S-substituted glutathione + a halide anion + H(+)</text>
        <dbReference type="Rhea" id="RHEA:16437"/>
        <dbReference type="ChEBI" id="CHEBI:15378"/>
        <dbReference type="ChEBI" id="CHEBI:16042"/>
        <dbReference type="ChEBI" id="CHEBI:17792"/>
        <dbReference type="ChEBI" id="CHEBI:57925"/>
        <dbReference type="ChEBI" id="CHEBI:90779"/>
        <dbReference type="EC" id="2.5.1.18"/>
    </reaction>
</comment>
<accession>A0A8T0DXS4</accession>
<evidence type="ECO:0000256" key="5">
    <source>
        <dbReference type="ARBA" id="ARBA00012452"/>
    </source>
</evidence>
<dbReference type="CDD" id="cd03192">
    <property type="entry name" value="GST_C_Sigma_like"/>
    <property type="match status" value="1"/>
</dbReference>
<dbReference type="PANTHER" id="PTHR11571">
    <property type="entry name" value="GLUTATHIONE S-TRANSFERASE"/>
    <property type="match status" value="1"/>
</dbReference>
<name>A0A8T0DXS4_9TREM</name>
<dbReference type="InterPro" id="IPR036249">
    <property type="entry name" value="Thioredoxin-like_sf"/>
</dbReference>
<evidence type="ECO:0000256" key="1">
    <source>
        <dbReference type="ARBA" id="ARBA00002446"/>
    </source>
</evidence>
<dbReference type="EC" id="2.5.1.18" evidence="5"/>
<evidence type="ECO:0000256" key="3">
    <source>
        <dbReference type="ARBA" id="ARBA00005861"/>
    </source>
</evidence>
<dbReference type="GO" id="GO:0004364">
    <property type="term" value="F:glutathione transferase activity"/>
    <property type="evidence" value="ECO:0007669"/>
    <property type="project" value="UniProtKB-EC"/>
</dbReference>
<evidence type="ECO:0000313" key="11">
    <source>
        <dbReference type="Proteomes" id="UP000699462"/>
    </source>
</evidence>
<dbReference type="OrthoDB" id="414243at2759"/>
<comment type="caution">
    <text evidence="10">The sequence shown here is derived from an EMBL/GenBank/DDBJ whole genome shotgun (WGS) entry which is preliminary data.</text>
</comment>
<evidence type="ECO:0000259" key="8">
    <source>
        <dbReference type="PROSITE" id="PS50404"/>
    </source>
</evidence>
<feature type="domain" description="GST C-terminal" evidence="9">
    <location>
        <begin position="88"/>
        <end position="211"/>
    </location>
</feature>
<dbReference type="EMBL" id="JTDF01000149">
    <property type="protein sequence ID" value="KAF8572166.1"/>
    <property type="molecule type" value="Genomic_DNA"/>
</dbReference>
<dbReference type="AlphaFoldDB" id="A0A8T0DXS4"/>
<dbReference type="GO" id="GO:0006749">
    <property type="term" value="P:glutathione metabolic process"/>
    <property type="evidence" value="ECO:0007669"/>
    <property type="project" value="TreeGrafter"/>
</dbReference>
<comment type="function">
    <text evidence="2">Conjugation of reduced glutathione to a wide number of exogenous and endogenous hydrophobic electrophiles.</text>
</comment>
<comment type="similarity">
    <text evidence="3">Belongs to the GST superfamily. Mu family.</text>
</comment>
<dbReference type="InterPro" id="IPR004046">
    <property type="entry name" value="GST_C"/>
</dbReference>
<evidence type="ECO:0000256" key="7">
    <source>
        <dbReference type="ARBA" id="ARBA00047960"/>
    </source>
</evidence>
<protein>
    <recommendedName>
        <fullName evidence="5">glutathione transferase</fullName>
        <ecNumber evidence="5">2.5.1.18</ecNumber>
    </recommendedName>
</protein>
<proteinExistence type="inferred from homology"/>
<dbReference type="SUPFAM" id="SSF52833">
    <property type="entry name" value="Thioredoxin-like"/>
    <property type="match status" value="1"/>
</dbReference>
<dbReference type="Gene3D" id="1.20.1050.10">
    <property type="match status" value="1"/>
</dbReference>
<dbReference type="InterPro" id="IPR004045">
    <property type="entry name" value="Glutathione_S-Trfase_N"/>
</dbReference>
<dbReference type="Pfam" id="PF14497">
    <property type="entry name" value="GST_C_3"/>
    <property type="match status" value="1"/>
</dbReference>
<evidence type="ECO:0000313" key="10">
    <source>
        <dbReference type="EMBL" id="KAF8572166.1"/>
    </source>
</evidence>
<keyword evidence="11" id="KW-1185">Reference proteome</keyword>
<evidence type="ECO:0000256" key="2">
    <source>
        <dbReference type="ARBA" id="ARBA00003701"/>
    </source>
</evidence>